<dbReference type="EMBL" id="RCHS01001248">
    <property type="protein sequence ID" value="RMX54505.1"/>
    <property type="molecule type" value="Genomic_DNA"/>
</dbReference>
<protein>
    <recommendedName>
        <fullName evidence="5">Ig-like domain-containing protein</fullName>
    </recommendedName>
</protein>
<evidence type="ECO:0000256" key="3">
    <source>
        <dbReference type="SAM" id="MobiDB-lite"/>
    </source>
</evidence>
<keyword evidence="7" id="KW-1185">Reference proteome</keyword>
<feature type="region of interest" description="Disordered" evidence="3">
    <location>
        <begin position="527"/>
        <end position="554"/>
    </location>
</feature>
<dbReference type="SMART" id="SM00409">
    <property type="entry name" value="IG"/>
    <property type="match status" value="1"/>
</dbReference>
<evidence type="ECO:0000256" key="2">
    <source>
        <dbReference type="ARBA" id="ARBA00023157"/>
    </source>
</evidence>
<keyword evidence="1" id="KW-0732">Signal</keyword>
<dbReference type="SMART" id="SM00408">
    <property type="entry name" value="IGc2"/>
    <property type="match status" value="1"/>
</dbReference>
<dbReference type="GO" id="GO:0005886">
    <property type="term" value="C:plasma membrane"/>
    <property type="evidence" value="ECO:0007669"/>
    <property type="project" value="TreeGrafter"/>
</dbReference>
<dbReference type="InterPro" id="IPR036179">
    <property type="entry name" value="Ig-like_dom_sf"/>
</dbReference>
<dbReference type="Gene3D" id="2.60.40.10">
    <property type="entry name" value="Immunoglobulins"/>
    <property type="match status" value="1"/>
</dbReference>
<dbReference type="CDD" id="cd00096">
    <property type="entry name" value="Ig"/>
    <property type="match status" value="1"/>
</dbReference>
<feature type="region of interest" description="Disordered" evidence="3">
    <location>
        <begin position="637"/>
        <end position="695"/>
    </location>
</feature>
<dbReference type="InterPro" id="IPR050958">
    <property type="entry name" value="Cell_Adh-Cytoskel_Orgn"/>
</dbReference>
<dbReference type="CDD" id="cd10442">
    <property type="entry name" value="GIY-YIG_PLEs"/>
    <property type="match status" value="1"/>
</dbReference>
<evidence type="ECO:0000313" key="7">
    <source>
        <dbReference type="Proteomes" id="UP000275408"/>
    </source>
</evidence>
<dbReference type="AlphaFoldDB" id="A0A3M6ULI1"/>
<sequence length="695" mass="76990">MIQLYKAFILPHLEYCGSIIIGITKSLSDKLEDANYFILRTSLGLPKSTSHDSIHRLINIRTLEQRSEWRLNSFAFIASHLWNTSPCNARIAESFRISKKPSDPTTVVLGVNSDRLEWRYSDAPVKINEEYTYSIFLLDSSARVVETHAISINVVVPPEITDPPEPKPLLATRENHTLTCNASGDPLLKISWTKDGIPVDRFNVRGYQLYLLSAKLEDVGSYGCKASNGYGDNATSVSIVDIRFTNSNALDEREPAIGFAGVTEPIKRILNSHNVKVAQKPFQTLGHIFAKPKDPVTKERRTDAIYSIPCNDCDNEYIGQTKRQFGTRLKEHQKAVFLCKKENSALSEHTCLTNHTIGWDNSKIITTKRQSEFRISQKPSNPTIVVLGVNSSQVKLDWRYSNAPSQYFVQFWRQKTGEKITQISSSKNGNAFDPSNTEEFVARLDATLILKSVKASEKYTYSLYLLDSNAIVLKTHAVFIKVVGKSGSVIAKVEMKFGKSVTDPLKPLEDEIKDGKLGAFGVKRELDLNPTTLPPTFSSSKTSEKPEGPSAGARTSKLTQSELWGIIGGCIAFFLVVIIIIVVSCICCRKKKSGGASKGGRNKYSEADGYRMNKQPPSGLGTASPAYVEARQYAPVSSAMRQDEQRKGPNYMEPAFGNSPASYKQPPPYSATEYSEIASQKGGQQGEGGGFELWC</sequence>
<dbReference type="SUPFAM" id="SSF48726">
    <property type="entry name" value="Immunoglobulin"/>
    <property type="match status" value="1"/>
</dbReference>
<keyword evidence="4" id="KW-0812">Transmembrane</keyword>
<feature type="compositionally biased region" description="Polar residues" evidence="3">
    <location>
        <begin position="529"/>
        <end position="541"/>
    </location>
</feature>
<gene>
    <name evidence="6" type="ORF">pdam_00019995</name>
</gene>
<name>A0A3M6ULI1_POCDA</name>
<feature type="transmembrane region" description="Helical" evidence="4">
    <location>
        <begin position="563"/>
        <end position="588"/>
    </location>
</feature>
<feature type="domain" description="Ig-like" evidence="5">
    <location>
        <begin position="158"/>
        <end position="240"/>
    </location>
</feature>
<dbReference type="InterPro" id="IPR003598">
    <property type="entry name" value="Ig_sub2"/>
</dbReference>
<feature type="region of interest" description="Disordered" evidence="3">
    <location>
        <begin position="591"/>
        <end position="623"/>
    </location>
</feature>
<dbReference type="PANTHER" id="PTHR45080">
    <property type="entry name" value="CONTACTIN 5"/>
    <property type="match status" value="1"/>
</dbReference>
<organism evidence="6 7">
    <name type="scientific">Pocillopora damicornis</name>
    <name type="common">Cauliflower coral</name>
    <name type="synonym">Millepora damicornis</name>
    <dbReference type="NCBI Taxonomy" id="46731"/>
    <lineage>
        <taxon>Eukaryota</taxon>
        <taxon>Metazoa</taxon>
        <taxon>Cnidaria</taxon>
        <taxon>Anthozoa</taxon>
        <taxon>Hexacorallia</taxon>
        <taxon>Scleractinia</taxon>
        <taxon>Astrocoeniina</taxon>
        <taxon>Pocilloporidae</taxon>
        <taxon>Pocillopora</taxon>
    </lineage>
</organism>
<proteinExistence type="predicted"/>
<dbReference type="PROSITE" id="PS50835">
    <property type="entry name" value="IG_LIKE"/>
    <property type="match status" value="1"/>
</dbReference>
<comment type="caution">
    <text evidence="6">The sequence shown here is derived from an EMBL/GenBank/DDBJ whole genome shotgun (WGS) entry which is preliminary data.</text>
</comment>
<dbReference type="GO" id="GO:0007156">
    <property type="term" value="P:homophilic cell adhesion via plasma membrane adhesion molecules"/>
    <property type="evidence" value="ECO:0007669"/>
    <property type="project" value="TreeGrafter"/>
</dbReference>
<evidence type="ECO:0000313" key="6">
    <source>
        <dbReference type="EMBL" id="RMX54505.1"/>
    </source>
</evidence>
<dbReference type="PANTHER" id="PTHR45080:SF8">
    <property type="entry name" value="IG-LIKE DOMAIN-CONTAINING PROTEIN"/>
    <property type="match status" value="1"/>
</dbReference>
<accession>A0A3M6ULI1</accession>
<evidence type="ECO:0000256" key="1">
    <source>
        <dbReference type="ARBA" id="ARBA00022729"/>
    </source>
</evidence>
<keyword evidence="2" id="KW-1015">Disulfide bond</keyword>
<dbReference type="InterPro" id="IPR007110">
    <property type="entry name" value="Ig-like_dom"/>
</dbReference>
<dbReference type="Pfam" id="PF13927">
    <property type="entry name" value="Ig_3"/>
    <property type="match status" value="1"/>
</dbReference>
<dbReference type="OrthoDB" id="10566823at2759"/>
<reference evidence="6 7" key="1">
    <citation type="journal article" date="2018" name="Sci. Rep.">
        <title>Comparative analysis of the Pocillopora damicornis genome highlights role of immune system in coral evolution.</title>
        <authorList>
            <person name="Cunning R."/>
            <person name="Bay R.A."/>
            <person name="Gillette P."/>
            <person name="Baker A.C."/>
            <person name="Traylor-Knowles N."/>
        </authorList>
    </citation>
    <scope>NUCLEOTIDE SEQUENCE [LARGE SCALE GENOMIC DNA]</scope>
    <source>
        <strain evidence="6">RSMAS</strain>
        <tissue evidence="6">Whole animal</tissue>
    </source>
</reference>
<dbReference type="InterPro" id="IPR003599">
    <property type="entry name" value="Ig_sub"/>
</dbReference>
<keyword evidence="4" id="KW-0472">Membrane</keyword>
<dbReference type="Proteomes" id="UP000275408">
    <property type="component" value="Unassembled WGS sequence"/>
</dbReference>
<dbReference type="InterPro" id="IPR013783">
    <property type="entry name" value="Ig-like_fold"/>
</dbReference>
<feature type="compositionally biased region" description="Gly residues" evidence="3">
    <location>
        <begin position="683"/>
        <end position="695"/>
    </location>
</feature>
<evidence type="ECO:0000256" key="4">
    <source>
        <dbReference type="SAM" id="Phobius"/>
    </source>
</evidence>
<keyword evidence="4" id="KW-1133">Transmembrane helix</keyword>
<evidence type="ECO:0000259" key="5">
    <source>
        <dbReference type="PROSITE" id="PS50835"/>
    </source>
</evidence>